<dbReference type="Proteomes" id="UP001366503">
    <property type="component" value="Unassembled WGS sequence"/>
</dbReference>
<dbReference type="RefSeq" id="WP_337094717.1">
    <property type="nucleotide sequence ID" value="NZ_JAPYKO010000014.1"/>
</dbReference>
<dbReference type="EMBL" id="JAPYKO010000014">
    <property type="protein sequence ID" value="MEI9404442.1"/>
    <property type="molecule type" value="Genomic_DNA"/>
</dbReference>
<name>A0ABU8KFG4_9HYPH</name>
<evidence type="ECO:0000313" key="1">
    <source>
        <dbReference type="EMBL" id="MEI9404442.1"/>
    </source>
</evidence>
<proteinExistence type="predicted"/>
<evidence type="ECO:0000313" key="2">
    <source>
        <dbReference type="Proteomes" id="UP001366503"/>
    </source>
</evidence>
<protein>
    <submittedName>
        <fullName evidence="1">Uncharacterized protein</fullName>
    </submittedName>
</protein>
<comment type="caution">
    <text evidence="1">The sequence shown here is derived from an EMBL/GenBank/DDBJ whole genome shotgun (WGS) entry which is preliminary data.</text>
</comment>
<sequence>MAFVARSYVGAGVFFQQYRAARSEEGALINEHIKDIEKFSETAQSYWLKKPKDLEEEVFLAARVRVSHASTTALYEVISRICGPRHAEYQTGMKELYNSATGGTFESARRSLDPERAMATADLAASTIHLLRVSRVNLLTLGRALRVTEWWFKDLWRNHGPRE</sequence>
<accession>A0ABU8KFG4</accession>
<keyword evidence="2" id="KW-1185">Reference proteome</keyword>
<reference evidence="1 2" key="1">
    <citation type="submission" date="2022-12" db="EMBL/GenBank/DDBJ databases">
        <authorList>
            <person name="Muema E."/>
        </authorList>
    </citation>
    <scope>NUCLEOTIDE SEQUENCE [LARGE SCALE GENOMIC DNA]</scope>
    <source>
        <strain evidence="2">1330</strain>
    </source>
</reference>
<organism evidence="1 2">
    <name type="scientific">Mesorhizobium argentiipisi</name>
    <dbReference type="NCBI Taxonomy" id="3015175"/>
    <lineage>
        <taxon>Bacteria</taxon>
        <taxon>Pseudomonadati</taxon>
        <taxon>Pseudomonadota</taxon>
        <taxon>Alphaproteobacteria</taxon>
        <taxon>Hyphomicrobiales</taxon>
        <taxon>Phyllobacteriaceae</taxon>
        <taxon>Mesorhizobium</taxon>
    </lineage>
</organism>
<gene>
    <name evidence="1" type="ORF">O7A05_20075</name>
</gene>